<name>A0ABV6PTS3_9BURK</name>
<evidence type="ECO:0000256" key="1">
    <source>
        <dbReference type="SAM" id="MobiDB-lite"/>
    </source>
</evidence>
<protein>
    <submittedName>
        <fullName evidence="2">Uncharacterized protein</fullName>
    </submittedName>
</protein>
<evidence type="ECO:0000313" key="3">
    <source>
        <dbReference type="Proteomes" id="UP001589834"/>
    </source>
</evidence>
<dbReference type="EMBL" id="JBHLTN010000021">
    <property type="protein sequence ID" value="MFC0593241.1"/>
    <property type="molecule type" value="Genomic_DNA"/>
</dbReference>
<proteinExistence type="predicted"/>
<sequence>MRGLGLIGVLLAMLVVAWLATRQTASLNQLALPPATAGAAAAPASGNVREQSQRIEQQFKQQIENALQTPRDLPDDAK</sequence>
<dbReference type="RefSeq" id="WP_377483305.1">
    <property type="nucleotide sequence ID" value="NZ_JBHLTN010000021.1"/>
</dbReference>
<dbReference type="Proteomes" id="UP001589834">
    <property type="component" value="Unassembled WGS sequence"/>
</dbReference>
<accession>A0ABV6PTS3</accession>
<feature type="region of interest" description="Disordered" evidence="1">
    <location>
        <begin position="36"/>
        <end position="55"/>
    </location>
</feature>
<reference evidence="2 3" key="1">
    <citation type="submission" date="2024-09" db="EMBL/GenBank/DDBJ databases">
        <authorList>
            <person name="Sun Q."/>
            <person name="Mori K."/>
        </authorList>
    </citation>
    <scope>NUCLEOTIDE SEQUENCE [LARGE SCALE GENOMIC DNA]</scope>
    <source>
        <strain evidence="2 3">NCAIM B.02336</strain>
    </source>
</reference>
<gene>
    <name evidence="2" type="ORF">ACFFGG_11800</name>
</gene>
<comment type="caution">
    <text evidence="2">The sequence shown here is derived from an EMBL/GenBank/DDBJ whole genome shotgun (WGS) entry which is preliminary data.</text>
</comment>
<organism evidence="2 3">
    <name type="scientific">Ottowia pentelensis</name>
    <dbReference type="NCBI Taxonomy" id="511108"/>
    <lineage>
        <taxon>Bacteria</taxon>
        <taxon>Pseudomonadati</taxon>
        <taxon>Pseudomonadota</taxon>
        <taxon>Betaproteobacteria</taxon>
        <taxon>Burkholderiales</taxon>
        <taxon>Comamonadaceae</taxon>
        <taxon>Ottowia</taxon>
    </lineage>
</organism>
<evidence type="ECO:0000313" key="2">
    <source>
        <dbReference type="EMBL" id="MFC0593241.1"/>
    </source>
</evidence>
<keyword evidence="3" id="KW-1185">Reference proteome</keyword>